<protein>
    <submittedName>
        <fullName evidence="10">Putative binding-protein-dependent transport system inner membrane protein</fullName>
    </submittedName>
</protein>
<dbReference type="SUPFAM" id="SSF161098">
    <property type="entry name" value="MetI-like"/>
    <property type="match status" value="1"/>
</dbReference>
<organism evidence="10 11">
    <name type="scientific">Megalodesulfovibrio gigas (strain ATCC 19364 / DSM 1382 / NCIMB 9332 / VKM B-1759)</name>
    <name type="common">Desulfovibrio gigas</name>
    <dbReference type="NCBI Taxonomy" id="1121448"/>
    <lineage>
        <taxon>Bacteria</taxon>
        <taxon>Pseudomonadati</taxon>
        <taxon>Thermodesulfobacteriota</taxon>
        <taxon>Desulfovibrionia</taxon>
        <taxon>Desulfovibrionales</taxon>
        <taxon>Desulfovibrionaceae</taxon>
        <taxon>Megalodesulfovibrio</taxon>
    </lineage>
</organism>
<feature type="transmembrane region" description="Helical" evidence="8">
    <location>
        <begin position="268"/>
        <end position="288"/>
    </location>
</feature>
<dbReference type="HOGENOM" id="CLU_016047_18_4_7"/>
<evidence type="ECO:0000259" key="9">
    <source>
        <dbReference type="PROSITE" id="PS50928"/>
    </source>
</evidence>
<evidence type="ECO:0000256" key="6">
    <source>
        <dbReference type="ARBA" id="ARBA00022989"/>
    </source>
</evidence>
<proteinExistence type="inferred from homology"/>
<dbReference type="GO" id="GO:0005886">
    <property type="term" value="C:plasma membrane"/>
    <property type="evidence" value="ECO:0007669"/>
    <property type="project" value="UniProtKB-SubCell"/>
</dbReference>
<feature type="transmembrane region" description="Helical" evidence="8">
    <location>
        <begin position="209"/>
        <end position="230"/>
    </location>
</feature>
<accession>T2GDM8</accession>
<feature type="transmembrane region" description="Helical" evidence="8">
    <location>
        <begin position="73"/>
        <end position="99"/>
    </location>
</feature>
<dbReference type="Pfam" id="PF00528">
    <property type="entry name" value="BPD_transp_1"/>
    <property type="match status" value="1"/>
</dbReference>
<dbReference type="AlphaFoldDB" id="T2GDM8"/>
<reference evidence="11" key="2">
    <citation type="submission" date="2013-07" db="EMBL/GenBank/DDBJ databases">
        <authorList>
            <person name="Morais-Silva F.O."/>
            <person name="Rezende A.M."/>
            <person name="Pimentel C."/>
            <person name="Resende D.M."/>
            <person name="Santos C.I."/>
            <person name="Clemente C."/>
            <person name="de Oliveira L.M."/>
            <person name="da Silva S.M."/>
            <person name="Costa D.A."/>
            <person name="Varela-Raposo A."/>
            <person name="Horacio E.C.A."/>
            <person name="Matos M."/>
            <person name="Flores O."/>
            <person name="Ruiz J.C."/>
            <person name="Rodrigues-Pousada C."/>
        </authorList>
    </citation>
    <scope>NUCLEOTIDE SEQUENCE [LARGE SCALE GENOMIC DNA]</scope>
    <source>
        <strain evidence="11">ATCC 19364 / DSM 1382 / NCIMB 9332 / VKM B-1759</strain>
    </source>
</reference>
<dbReference type="PANTHER" id="PTHR42929:SF1">
    <property type="entry name" value="INNER MEMBRANE ABC TRANSPORTER PERMEASE PROTEIN YDCU-RELATED"/>
    <property type="match status" value="1"/>
</dbReference>
<dbReference type="PATRIC" id="fig|1121448.10.peg.2435"/>
<dbReference type="Proteomes" id="UP000016587">
    <property type="component" value="Chromosome"/>
</dbReference>
<feature type="transmembrane region" description="Helical" evidence="8">
    <location>
        <begin position="29"/>
        <end position="53"/>
    </location>
</feature>
<keyword evidence="4" id="KW-1003">Cell membrane</keyword>
<keyword evidence="3 8" id="KW-0813">Transport</keyword>
<feature type="domain" description="ABC transmembrane type-1" evidence="9">
    <location>
        <begin position="73"/>
        <end position="283"/>
    </location>
</feature>
<name>T2GDM8_MEGG1</name>
<feature type="transmembrane region" description="Helical" evidence="8">
    <location>
        <begin position="166"/>
        <end position="188"/>
    </location>
</feature>
<evidence type="ECO:0000256" key="2">
    <source>
        <dbReference type="ARBA" id="ARBA00007069"/>
    </source>
</evidence>
<gene>
    <name evidence="10" type="ORF">DGI_2482</name>
</gene>
<dbReference type="KEGG" id="dgg:DGI_2482"/>
<dbReference type="eggNOG" id="COG1177">
    <property type="taxonomic scope" value="Bacteria"/>
</dbReference>
<sequence>MTRTDPGRHGTPLGWGPVLLRLAPLGLPVAVLFLGGLGLTVAQSLGALLPVPAGLSAAEAWATLLEPWALKAWALSLWVGLASALGSVALGVVLAWGLWRLPSRWQPLATIYKLPLILPHVAAGFIVLILFGQSGLAASVCHQLGLIAQPSEFPSLLYTPFGTGMILAYVFKQTPFVILLCLAALRRLDPQLETTAIMLGAGRWQRFRGIILPHCAPTLHTAFIILFLYAFGAFDIPWLLAGSSPGMLPVEVYTLYFQHDLADRPQAMALLAAMFLFSVGCIALYARLAHRVGWQERGL</sequence>
<comment type="subcellular location">
    <subcellularLocation>
        <location evidence="1 8">Cell membrane</location>
        <topology evidence="1 8">Multi-pass membrane protein</topology>
    </subcellularLocation>
</comment>
<reference evidence="10 11" key="1">
    <citation type="journal article" date="2013" name="J. Bacteriol.">
        <title>Roles of HynAB and Ech, the only two hydrogenases found in the model sulfate reducer Desulfovibrio gigas.</title>
        <authorList>
            <person name="Morais-Silva F.O."/>
            <person name="Santos C.I."/>
            <person name="Rodrigues R."/>
            <person name="Pereira I.A."/>
            <person name="Rodrigues-Pousada C."/>
        </authorList>
    </citation>
    <scope>NUCLEOTIDE SEQUENCE [LARGE SCALE GENOMIC DNA]</scope>
    <source>
        <strain evidence="11">ATCC 19364 / DSM 1382 / NCIMB 9332 / VKM B-1759</strain>
    </source>
</reference>
<dbReference type="CDD" id="cd06261">
    <property type="entry name" value="TM_PBP2"/>
    <property type="match status" value="1"/>
</dbReference>
<evidence type="ECO:0000313" key="10">
    <source>
        <dbReference type="EMBL" id="AGW14221.1"/>
    </source>
</evidence>
<dbReference type="EMBL" id="CP006585">
    <property type="protein sequence ID" value="AGW14221.1"/>
    <property type="molecule type" value="Genomic_DNA"/>
</dbReference>
<keyword evidence="6 8" id="KW-1133">Transmembrane helix</keyword>
<evidence type="ECO:0000256" key="7">
    <source>
        <dbReference type="ARBA" id="ARBA00023136"/>
    </source>
</evidence>
<dbReference type="PROSITE" id="PS50928">
    <property type="entry name" value="ABC_TM1"/>
    <property type="match status" value="1"/>
</dbReference>
<dbReference type="OrthoDB" id="9809681at2"/>
<feature type="transmembrane region" description="Helical" evidence="8">
    <location>
        <begin position="111"/>
        <end position="131"/>
    </location>
</feature>
<dbReference type="PANTHER" id="PTHR42929">
    <property type="entry name" value="INNER MEMBRANE ABC TRANSPORTER PERMEASE PROTEIN YDCU-RELATED-RELATED"/>
    <property type="match status" value="1"/>
</dbReference>
<evidence type="ECO:0000256" key="8">
    <source>
        <dbReference type="RuleBase" id="RU363032"/>
    </source>
</evidence>
<dbReference type="STRING" id="1121448.DGI_2482"/>
<keyword evidence="11" id="KW-1185">Reference proteome</keyword>
<keyword evidence="5 8" id="KW-0812">Transmembrane</keyword>
<dbReference type="RefSeq" id="WP_021761213.1">
    <property type="nucleotide sequence ID" value="NC_022444.1"/>
</dbReference>
<dbReference type="InterPro" id="IPR000515">
    <property type="entry name" value="MetI-like"/>
</dbReference>
<dbReference type="GO" id="GO:0055085">
    <property type="term" value="P:transmembrane transport"/>
    <property type="evidence" value="ECO:0007669"/>
    <property type="project" value="InterPro"/>
</dbReference>
<dbReference type="Gene3D" id="1.10.3720.10">
    <property type="entry name" value="MetI-like"/>
    <property type="match status" value="1"/>
</dbReference>
<evidence type="ECO:0000313" key="11">
    <source>
        <dbReference type="Proteomes" id="UP000016587"/>
    </source>
</evidence>
<evidence type="ECO:0000256" key="4">
    <source>
        <dbReference type="ARBA" id="ARBA00022475"/>
    </source>
</evidence>
<evidence type="ECO:0000256" key="1">
    <source>
        <dbReference type="ARBA" id="ARBA00004651"/>
    </source>
</evidence>
<comment type="similarity">
    <text evidence="2">Belongs to the binding-protein-dependent transport system permease family. CysTW subfamily.</text>
</comment>
<evidence type="ECO:0000256" key="5">
    <source>
        <dbReference type="ARBA" id="ARBA00022692"/>
    </source>
</evidence>
<evidence type="ECO:0000256" key="3">
    <source>
        <dbReference type="ARBA" id="ARBA00022448"/>
    </source>
</evidence>
<dbReference type="InterPro" id="IPR035906">
    <property type="entry name" value="MetI-like_sf"/>
</dbReference>
<keyword evidence="7 8" id="KW-0472">Membrane</keyword>